<dbReference type="OrthoDB" id="10018535at2759"/>
<dbReference type="PANTHER" id="PTHR12478">
    <property type="entry name" value="DNA-DAMAGE-INDUCIBLE TRANSCRIPT 4 PROTEIN DDIT4"/>
    <property type="match status" value="1"/>
</dbReference>
<dbReference type="EMBL" id="CABPRJ010000956">
    <property type="protein sequence ID" value="VVC32511.1"/>
    <property type="molecule type" value="Genomic_DNA"/>
</dbReference>
<evidence type="ECO:0000313" key="5">
    <source>
        <dbReference type="EMBL" id="VVC32511.1"/>
    </source>
</evidence>
<dbReference type="GO" id="GO:0006915">
    <property type="term" value="P:apoptotic process"/>
    <property type="evidence" value="ECO:0007669"/>
    <property type="project" value="TreeGrafter"/>
</dbReference>
<accession>A0A5E4MRK4</accession>
<feature type="compositionally biased region" description="Pro residues" evidence="4">
    <location>
        <begin position="203"/>
        <end position="215"/>
    </location>
</feature>
<evidence type="ECO:0000256" key="3">
    <source>
        <dbReference type="ARBA" id="ARBA00022490"/>
    </source>
</evidence>
<sequence length="253" mass="27868">MGEVVPQYYIHPQYPVHSTLGILKLEDIESETSAFMALHKRLEEELRAAKRAQLSCGEVQLPPNLLRQIAHDVLRMAETEPCGLRGCTLYLNFEGEQECRKIGTIKCDPNMVSTFELFLTLKQDPRNTWSLIPLFLRNLAKGSTITAPEVRRTTDLPRPSSPSQTPQPQPQPPPTLPPQQPPTPPPPPPPNPYSHPKYLINKPSPPTQPPPPPPTTAGTTAAPGLDEIPRKIPSLLLVTTATRPSPVAAPRPT</sequence>
<dbReference type="GO" id="GO:0032006">
    <property type="term" value="P:regulation of TOR signaling"/>
    <property type="evidence" value="ECO:0007669"/>
    <property type="project" value="TreeGrafter"/>
</dbReference>
<dbReference type="GO" id="GO:0005737">
    <property type="term" value="C:cytoplasm"/>
    <property type="evidence" value="ECO:0007669"/>
    <property type="project" value="UniProtKB-SubCell"/>
</dbReference>
<feature type="compositionally biased region" description="Pro residues" evidence="4">
    <location>
        <begin position="165"/>
        <end position="193"/>
    </location>
</feature>
<reference evidence="5 6" key="1">
    <citation type="submission" date="2019-08" db="EMBL/GenBank/DDBJ databases">
        <authorList>
            <person name="Alioto T."/>
            <person name="Alioto T."/>
            <person name="Gomez Garrido J."/>
        </authorList>
    </citation>
    <scope>NUCLEOTIDE SEQUENCE [LARGE SCALE GENOMIC DNA]</scope>
</reference>
<dbReference type="PRINTS" id="PR01217">
    <property type="entry name" value="PRICHEXTENSN"/>
</dbReference>
<dbReference type="PANTHER" id="PTHR12478:SF16">
    <property type="entry name" value="PROTEIN CHARYBDE-RELATED"/>
    <property type="match status" value="1"/>
</dbReference>
<evidence type="ECO:0000313" key="6">
    <source>
        <dbReference type="Proteomes" id="UP000325440"/>
    </source>
</evidence>
<comment type="subcellular location">
    <subcellularLocation>
        <location evidence="1">Cytoplasm</location>
    </subcellularLocation>
</comment>
<dbReference type="InterPro" id="IPR012918">
    <property type="entry name" value="RTP801-like"/>
</dbReference>
<comment type="similarity">
    <text evidence="2">Belongs to the DDIT4 family.</text>
</comment>
<feature type="region of interest" description="Disordered" evidence="4">
    <location>
        <begin position="146"/>
        <end position="253"/>
    </location>
</feature>
<dbReference type="Gene3D" id="3.90.470.40">
    <property type="entry name" value="RTP801-like"/>
    <property type="match status" value="1"/>
</dbReference>
<keyword evidence="3" id="KW-0963">Cytoplasm</keyword>
<evidence type="ECO:0000256" key="1">
    <source>
        <dbReference type="ARBA" id="ARBA00004496"/>
    </source>
</evidence>
<dbReference type="GO" id="GO:0009968">
    <property type="term" value="P:negative regulation of signal transduction"/>
    <property type="evidence" value="ECO:0007669"/>
    <property type="project" value="InterPro"/>
</dbReference>
<gene>
    <name evidence="5" type="ORF">CINCED_3A023720</name>
</gene>
<dbReference type="InterPro" id="IPR038281">
    <property type="entry name" value="RTP801-like_C_sf"/>
</dbReference>
<evidence type="ECO:0000256" key="4">
    <source>
        <dbReference type="SAM" id="MobiDB-lite"/>
    </source>
</evidence>
<keyword evidence="6" id="KW-1185">Reference proteome</keyword>
<dbReference type="Pfam" id="PF07809">
    <property type="entry name" value="RTP801_C"/>
    <property type="match status" value="1"/>
</dbReference>
<name>A0A5E4MRK4_9HEMI</name>
<evidence type="ECO:0000256" key="2">
    <source>
        <dbReference type="ARBA" id="ARBA00010670"/>
    </source>
</evidence>
<protein>
    <submittedName>
        <fullName evidence="5">RTP801-like</fullName>
    </submittedName>
</protein>
<proteinExistence type="inferred from homology"/>
<dbReference type="AlphaFoldDB" id="A0A5E4MRK4"/>
<dbReference type="Proteomes" id="UP000325440">
    <property type="component" value="Unassembled WGS sequence"/>
</dbReference>
<organism evidence="5 6">
    <name type="scientific">Cinara cedri</name>
    <dbReference type="NCBI Taxonomy" id="506608"/>
    <lineage>
        <taxon>Eukaryota</taxon>
        <taxon>Metazoa</taxon>
        <taxon>Ecdysozoa</taxon>
        <taxon>Arthropoda</taxon>
        <taxon>Hexapoda</taxon>
        <taxon>Insecta</taxon>
        <taxon>Pterygota</taxon>
        <taxon>Neoptera</taxon>
        <taxon>Paraneoptera</taxon>
        <taxon>Hemiptera</taxon>
        <taxon>Sternorrhyncha</taxon>
        <taxon>Aphidomorpha</taxon>
        <taxon>Aphidoidea</taxon>
        <taxon>Aphididae</taxon>
        <taxon>Lachninae</taxon>
        <taxon>Cinara</taxon>
    </lineage>
</organism>